<dbReference type="AlphaFoldDB" id="A0A1V6RYN5"/>
<accession>A0A1V6RYN5</accession>
<evidence type="ECO:0000313" key="2">
    <source>
        <dbReference type="Proteomes" id="UP000191518"/>
    </source>
</evidence>
<evidence type="ECO:0000313" key="1">
    <source>
        <dbReference type="EMBL" id="OQE06865.1"/>
    </source>
</evidence>
<proteinExistence type="predicted"/>
<dbReference type="OrthoDB" id="4653208at2759"/>
<sequence>MDSHETITLQLSEVLRQVADSINSQHNELYVTLHAHATWRSAIRTAGIVLGDVGGPFLLVPHGTSKTALQSASESYSRNSLALPIRTNVDLNTAELRLASDSGRKHRHKLARKMANMGFRWPTSCWFVQKDQRTQGPAPSQ</sequence>
<keyword evidence="2" id="KW-1185">Reference proteome</keyword>
<protein>
    <submittedName>
        <fullName evidence="1">Uncharacterized protein</fullName>
    </submittedName>
</protein>
<reference evidence="2" key="1">
    <citation type="journal article" date="2017" name="Nat. Microbiol.">
        <title>Global analysis of biosynthetic gene clusters reveals vast potential of secondary metabolite production in Penicillium species.</title>
        <authorList>
            <person name="Nielsen J.C."/>
            <person name="Grijseels S."/>
            <person name="Prigent S."/>
            <person name="Ji B."/>
            <person name="Dainat J."/>
            <person name="Nielsen K.F."/>
            <person name="Frisvad J.C."/>
            <person name="Workman M."/>
            <person name="Nielsen J."/>
        </authorList>
    </citation>
    <scope>NUCLEOTIDE SEQUENCE [LARGE SCALE GENOMIC DNA]</scope>
    <source>
        <strain evidence="2">IBT 29486</strain>
    </source>
</reference>
<comment type="caution">
    <text evidence="1">The sequence shown here is derived from an EMBL/GenBank/DDBJ whole genome shotgun (WGS) entry which is preliminary data.</text>
</comment>
<dbReference type="EMBL" id="MDYP01000016">
    <property type="protein sequence ID" value="OQE06865.1"/>
    <property type="molecule type" value="Genomic_DNA"/>
</dbReference>
<dbReference type="STRING" id="29845.A0A1V6RYN5"/>
<name>A0A1V6RYN5_9EURO</name>
<gene>
    <name evidence="1" type="ORF">PENVUL_c016G02904</name>
</gene>
<organism evidence="1 2">
    <name type="scientific">Penicillium vulpinum</name>
    <dbReference type="NCBI Taxonomy" id="29845"/>
    <lineage>
        <taxon>Eukaryota</taxon>
        <taxon>Fungi</taxon>
        <taxon>Dikarya</taxon>
        <taxon>Ascomycota</taxon>
        <taxon>Pezizomycotina</taxon>
        <taxon>Eurotiomycetes</taxon>
        <taxon>Eurotiomycetidae</taxon>
        <taxon>Eurotiales</taxon>
        <taxon>Aspergillaceae</taxon>
        <taxon>Penicillium</taxon>
    </lineage>
</organism>
<dbReference type="Proteomes" id="UP000191518">
    <property type="component" value="Unassembled WGS sequence"/>
</dbReference>